<evidence type="ECO:0000256" key="4">
    <source>
        <dbReference type="ARBA" id="ARBA00022989"/>
    </source>
</evidence>
<keyword evidence="4" id="KW-1133">Transmembrane helix</keyword>
<evidence type="ECO:0000256" key="8">
    <source>
        <dbReference type="ARBA" id="ARBA00023180"/>
    </source>
</evidence>
<dbReference type="InterPro" id="IPR021765">
    <property type="entry name" value="UstYa-like"/>
</dbReference>
<comment type="similarity">
    <text evidence="9">Belongs to the ustYa family.</text>
</comment>
<dbReference type="PANTHER" id="PTHR33365">
    <property type="entry name" value="YALI0B05434P"/>
    <property type="match status" value="1"/>
</dbReference>
<evidence type="ECO:0000256" key="3">
    <source>
        <dbReference type="ARBA" id="ARBA00022692"/>
    </source>
</evidence>
<dbReference type="Proteomes" id="UP001586593">
    <property type="component" value="Unassembled WGS sequence"/>
</dbReference>
<comment type="subcellular location">
    <subcellularLocation>
        <location evidence="1">Membrane</location>
        <topology evidence="1">Single-pass membrane protein</topology>
    </subcellularLocation>
</comment>
<name>A0ABR3WDC6_9PEZI</name>
<comment type="pathway">
    <text evidence="2">Mycotoxin biosynthesis.</text>
</comment>
<evidence type="ECO:0000313" key="11">
    <source>
        <dbReference type="Proteomes" id="UP001586593"/>
    </source>
</evidence>
<accession>A0ABR3WDC6</accession>
<evidence type="ECO:0000256" key="6">
    <source>
        <dbReference type="ARBA" id="ARBA00023026"/>
    </source>
</evidence>
<dbReference type="EMBL" id="JAZHXJ010000497">
    <property type="protein sequence ID" value="KAL1859076.1"/>
    <property type="molecule type" value="Genomic_DNA"/>
</dbReference>
<keyword evidence="8" id="KW-0325">Glycoprotein</keyword>
<proteinExistence type="inferred from homology"/>
<evidence type="ECO:0000313" key="10">
    <source>
        <dbReference type="EMBL" id="KAL1859076.1"/>
    </source>
</evidence>
<evidence type="ECO:0000256" key="7">
    <source>
        <dbReference type="ARBA" id="ARBA00023136"/>
    </source>
</evidence>
<protein>
    <recommendedName>
        <fullName evidence="12">Oxidase ustYa</fullName>
    </recommendedName>
</protein>
<evidence type="ECO:0000256" key="1">
    <source>
        <dbReference type="ARBA" id="ARBA00004167"/>
    </source>
</evidence>
<keyword evidence="6" id="KW-0843">Virulence</keyword>
<gene>
    <name evidence="10" type="ORF">VTK73DRAFT_7595</name>
</gene>
<evidence type="ECO:0000256" key="2">
    <source>
        <dbReference type="ARBA" id="ARBA00004685"/>
    </source>
</evidence>
<evidence type="ECO:0008006" key="12">
    <source>
        <dbReference type="Google" id="ProtNLM"/>
    </source>
</evidence>
<keyword evidence="11" id="KW-1185">Reference proteome</keyword>
<keyword evidence="3" id="KW-0812">Transmembrane</keyword>
<comment type="caution">
    <text evidence="10">The sequence shown here is derived from an EMBL/GenBank/DDBJ whole genome shotgun (WGS) entry which is preliminary data.</text>
</comment>
<organism evidence="10 11">
    <name type="scientific">Phialemonium thermophilum</name>
    <dbReference type="NCBI Taxonomy" id="223376"/>
    <lineage>
        <taxon>Eukaryota</taxon>
        <taxon>Fungi</taxon>
        <taxon>Dikarya</taxon>
        <taxon>Ascomycota</taxon>
        <taxon>Pezizomycotina</taxon>
        <taxon>Sordariomycetes</taxon>
        <taxon>Sordariomycetidae</taxon>
        <taxon>Cephalothecales</taxon>
        <taxon>Cephalothecaceae</taxon>
        <taxon>Phialemonium</taxon>
    </lineage>
</organism>
<reference evidence="10 11" key="1">
    <citation type="journal article" date="2024" name="Commun. Biol.">
        <title>Comparative genomic analysis of thermophilic fungi reveals convergent evolutionary adaptations and gene losses.</title>
        <authorList>
            <person name="Steindorff A.S."/>
            <person name="Aguilar-Pontes M.V."/>
            <person name="Robinson A.J."/>
            <person name="Andreopoulos B."/>
            <person name="LaButti K."/>
            <person name="Kuo A."/>
            <person name="Mondo S."/>
            <person name="Riley R."/>
            <person name="Otillar R."/>
            <person name="Haridas S."/>
            <person name="Lipzen A."/>
            <person name="Grimwood J."/>
            <person name="Schmutz J."/>
            <person name="Clum A."/>
            <person name="Reid I.D."/>
            <person name="Moisan M.C."/>
            <person name="Butler G."/>
            <person name="Nguyen T.T.M."/>
            <person name="Dewar K."/>
            <person name="Conant G."/>
            <person name="Drula E."/>
            <person name="Henrissat B."/>
            <person name="Hansel C."/>
            <person name="Singer S."/>
            <person name="Hutchinson M.I."/>
            <person name="de Vries R.P."/>
            <person name="Natvig D.O."/>
            <person name="Powell A.J."/>
            <person name="Tsang A."/>
            <person name="Grigoriev I.V."/>
        </authorList>
    </citation>
    <scope>NUCLEOTIDE SEQUENCE [LARGE SCALE GENOMIC DNA]</scope>
    <source>
        <strain evidence="10 11">ATCC 24622</strain>
    </source>
</reference>
<evidence type="ECO:0000256" key="9">
    <source>
        <dbReference type="ARBA" id="ARBA00035112"/>
    </source>
</evidence>
<dbReference type="Pfam" id="PF11807">
    <property type="entry name" value="UstYa"/>
    <property type="match status" value="1"/>
</dbReference>
<sequence length="277" mass="30786">MAMAGSTYTAVPLDDDAHRTDDYPKPPSRLWGIARTTALAAIPAVFVFTAGVIVGHTRADHGLGVAAPQTAHAQLGLLPPQSFLPQIGIKNVEFNFPTAYKDTGPAGDKLWNDLMPGLARLLRFMLRHVWMEERGVLTVADGSGFIRVPYPRRYDMPDSEPIEGDPEQAEIYSLSVTHQLHCLAVLRDVIIKYEKRDKSRFAGDGHEYHCLDYIRQSILCAGDTTLDHADDRSVDEDGRVLRYGFTGARSTHQCRDWEAIKTFAEQHKSGDRSGILV</sequence>
<keyword evidence="5" id="KW-0560">Oxidoreductase</keyword>
<keyword evidence="7" id="KW-0472">Membrane</keyword>
<evidence type="ECO:0000256" key="5">
    <source>
        <dbReference type="ARBA" id="ARBA00023002"/>
    </source>
</evidence>
<dbReference type="PANTHER" id="PTHR33365:SF11">
    <property type="entry name" value="TAT PATHWAY SIGNAL SEQUENCE"/>
    <property type="match status" value="1"/>
</dbReference>